<evidence type="ECO:0000313" key="2">
    <source>
        <dbReference type="EMBL" id="SCL17521.1"/>
    </source>
</evidence>
<dbReference type="STRING" id="47866.GA0074694_2034"/>
<protein>
    <submittedName>
        <fullName evidence="2">TIGR02678 family protein</fullName>
    </submittedName>
</protein>
<dbReference type="InterPro" id="IPR013494">
    <property type="entry name" value="CHP02678"/>
</dbReference>
<evidence type="ECO:0000313" key="3">
    <source>
        <dbReference type="Proteomes" id="UP000198906"/>
    </source>
</evidence>
<feature type="compositionally biased region" description="Basic and acidic residues" evidence="1">
    <location>
        <begin position="370"/>
        <end position="381"/>
    </location>
</feature>
<sequence length="466" mass="50300">MTAEAGAPRSAAHRFAVDVPELELADYQRAVRLVLRHPLITATWPDERALPRVRRFSPTLRRDLAEAFGYRLELHGSTARLVRAQDRLDGTQPAVSRTGRPFDRQRYAYLSLCLAVLGRAGIQITLSELADSVADAANRITGLGLDPDHGPDRRAFVDAVGWLEERGVLRLADGSSAAWASDPGAGEALYDVARDVVFALFRPARVLQHIDSVSALLDRAVSSSGNAERRQAAQAAQAARRAVVESPVVYHADVEPAVANHLRGSALATDLARLTGLRVERRAEGVLLVDTAGFTAERFPGTGSVAQAAVLLAVEMADRVADPDGRRVKRLPPPDGHARQQALASHIDAGLPTATLVRLGDAGPDEPWTAEDRGDHDEADGAGRLPFITDSFLRTAVGEILQRYGTAFGAQWHTDPDRLRFEAVALLERFGAVTAAPGGVLVRPLVGRYRHTVAKVKPRATTETLF</sequence>
<feature type="region of interest" description="Disordered" evidence="1">
    <location>
        <begin position="361"/>
        <end position="381"/>
    </location>
</feature>
<proteinExistence type="predicted"/>
<evidence type="ECO:0000256" key="1">
    <source>
        <dbReference type="SAM" id="MobiDB-lite"/>
    </source>
</evidence>
<dbReference type="RefSeq" id="WP_091455918.1">
    <property type="nucleotide sequence ID" value="NZ_FMHU01000001.1"/>
</dbReference>
<dbReference type="AlphaFoldDB" id="A0A1C6RK11"/>
<dbReference type="EMBL" id="FMHU01000001">
    <property type="protein sequence ID" value="SCL17521.1"/>
    <property type="molecule type" value="Genomic_DNA"/>
</dbReference>
<dbReference type="Proteomes" id="UP000198906">
    <property type="component" value="Unassembled WGS sequence"/>
</dbReference>
<dbReference type="Pfam" id="PF09661">
    <property type="entry name" value="DUF2398"/>
    <property type="match status" value="1"/>
</dbReference>
<organism evidence="2 3">
    <name type="scientific">Micromonospora inyonensis</name>
    <dbReference type="NCBI Taxonomy" id="47866"/>
    <lineage>
        <taxon>Bacteria</taxon>
        <taxon>Bacillati</taxon>
        <taxon>Actinomycetota</taxon>
        <taxon>Actinomycetes</taxon>
        <taxon>Micromonosporales</taxon>
        <taxon>Micromonosporaceae</taxon>
        <taxon>Micromonospora</taxon>
    </lineage>
</organism>
<name>A0A1C6RK11_9ACTN</name>
<dbReference type="NCBIfam" id="TIGR02678">
    <property type="entry name" value="TIGR02678 family protein"/>
    <property type="match status" value="1"/>
</dbReference>
<accession>A0A1C6RK11</accession>
<keyword evidence="3" id="KW-1185">Reference proteome</keyword>
<reference evidence="3" key="1">
    <citation type="submission" date="2016-06" db="EMBL/GenBank/DDBJ databases">
        <authorList>
            <person name="Varghese N."/>
        </authorList>
    </citation>
    <scope>NUCLEOTIDE SEQUENCE [LARGE SCALE GENOMIC DNA]</scope>
    <source>
        <strain evidence="3">DSM 46123</strain>
    </source>
</reference>
<gene>
    <name evidence="2" type="ORF">GA0074694_2034</name>
</gene>